<dbReference type="AlphaFoldDB" id="A0A6B3N9C1"/>
<gene>
    <name evidence="2" type="ORF">F6J89_11645</name>
</gene>
<comment type="caution">
    <text evidence="2">The sequence shown here is derived from an EMBL/GenBank/DDBJ whole genome shotgun (WGS) entry which is preliminary data.</text>
</comment>
<protein>
    <submittedName>
        <fullName evidence="2">Uncharacterized protein</fullName>
    </submittedName>
</protein>
<organism evidence="2">
    <name type="scientific">Symploca sp. SIO1C4</name>
    <dbReference type="NCBI Taxonomy" id="2607765"/>
    <lineage>
        <taxon>Bacteria</taxon>
        <taxon>Bacillati</taxon>
        <taxon>Cyanobacteriota</taxon>
        <taxon>Cyanophyceae</taxon>
        <taxon>Coleofasciculales</taxon>
        <taxon>Coleofasciculaceae</taxon>
        <taxon>Symploca</taxon>
    </lineage>
</organism>
<proteinExistence type="predicted"/>
<evidence type="ECO:0000313" key="2">
    <source>
        <dbReference type="EMBL" id="NER28257.1"/>
    </source>
</evidence>
<accession>A0A6B3N9C1</accession>
<reference evidence="2" key="1">
    <citation type="submission" date="2019-11" db="EMBL/GenBank/DDBJ databases">
        <title>Genomic insights into an expanded diversity of filamentous marine cyanobacteria reveals the extraordinary biosynthetic potential of Moorea and Okeania.</title>
        <authorList>
            <person name="Ferreira Leao T."/>
            <person name="Wang M."/>
            <person name="Moss N."/>
            <person name="Da Silva R."/>
            <person name="Sanders J."/>
            <person name="Nurk S."/>
            <person name="Gurevich A."/>
            <person name="Humphrey G."/>
            <person name="Reher R."/>
            <person name="Zhu Q."/>
            <person name="Belda-Ferre P."/>
            <person name="Glukhov E."/>
            <person name="Rex R."/>
            <person name="Dorrestein P.C."/>
            <person name="Knight R."/>
            <person name="Pevzner P."/>
            <person name="Gerwick W.H."/>
            <person name="Gerwick L."/>
        </authorList>
    </citation>
    <scope>NUCLEOTIDE SEQUENCE</scope>
    <source>
        <strain evidence="2">SIO1C4</strain>
    </source>
</reference>
<feature type="coiled-coil region" evidence="1">
    <location>
        <begin position="208"/>
        <end position="235"/>
    </location>
</feature>
<dbReference type="EMBL" id="JAAHFQ010000190">
    <property type="protein sequence ID" value="NER28257.1"/>
    <property type="molecule type" value="Genomic_DNA"/>
</dbReference>
<sequence length="237" mass="26551">MSKQRAAYAAPEDKDDFSKGAYLIVLDNSLAKDTPFNRERAFEELLDKLDEGNPPFDSRFCFSNGLSEEDLIFISKKKDKTMIKNNQDNQVTEQEDIIVAANEVIELAALKVELAKAYRSAQQYKDLVTKIVALDGGHLSEEECKIASEKVFIKTIKTLAEARVKVDKWYQTSSGLHELILNELTFATEEITKAIAQTNGKSEVIPDQQAQTEQLDDVEVEAKEAQNKITATKTKGN</sequence>
<name>A0A6B3N9C1_9CYAN</name>
<keyword evidence="1" id="KW-0175">Coiled coil</keyword>
<evidence type="ECO:0000256" key="1">
    <source>
        <dbReference type="SAM" id="Coils"/>
    </source>
</evidence>